<protein>
    <submittedName>
        <fullName evidence="1">Pyruvate kinase</fullName>
    </submittedName>
</protein>
<dbReference type="GO" id="GO:0016301">
    <property type="term" value="F:kinase activity"/>
    <property type="evidence" value="ECO:0007669"/>
    <property type="project" value="UniProtKB-KW"/>
</dbReference>
<reference evidence="1 2" key="1">
    <citation type="submission" date="2015-11" db="EMBL/GenBank/DDBJ databases">
        <title>Genome Sequence of Bacillus simplex strain VanAntwerpen2.</title>
        <authorList>
            <person name="Couger M.B."/>
        </authorList>
    </citation>
    <scope>NUCLEOTIDE SEQUENCE [LARGE SCALE GENOMIC DNA]</scope>
    <source>
        <strain evidence="1 2">VanAntwerpen02</strain>
    </source>
</reference>
<evidence type="ECO:0000313" key="2">
    <source>
        <dbReference type="Proteomes" id="UP000064189"/>
    </source>
</evidence>
<dbReference type="InterPro" id="IPR021377">
    <property type="entry name" value="DUF3006"/>
</dbReference>
<sequence>MQQGIIDRFEGKIAVVEIDGGEMKDIPKHSLPKGAKIGDMLIIDNDKITISKEGTEKLRKEIDELMDELFED</sequence>
<accession>A0A120GNE3</accession>
<organism evidence="1 2">
    <name type="scientific">Peribacillus simplex</name>
    <dbReference type="NCBI Taxonomy" id="1478"/>
    <lineage>
        <taxon>Bacteria</taxon>
        <taxon>Bacillati</taxon>
        <taxon>Bacillota</taxon>
        <taxon>Bacilli</taxon>
        <taxon>Bacillales</taxon>
        <taxon>Bacillaceae</taxon>
        <taxon>Peribacillus</taxon>
    </lineage>
</organism>
<dbReference type="Proteomes" id="UP000064189">
    <property type="component" value="Unassembled WGS sequence"/>
</dbReference>
<name>A0A120GNE3_9BACI</name>
<dbReference type="Pfam" id="PF11213">
    <property type="entry name" value="DUF3006"/>
    <property type="match status" value="1"/>
</dbReference>
<comment type="caution">
    <text evidence="1">The sequence shown here is derived from an EMBL/GenBank/DDBJ whole genome shotgun (WGS) entry which is preliminary data.</text>
</comment>
<keyword evidence="1" id="KW-0418">Kinase</keyword>
<proteinExistence type="predicted"/>
<keyword evidence="2" id="KW-1185">Reference proteome</keyword>
<keyword evidence="1" id="KW-0670">Pyruvate</keyword>
<gene>
    <name evidence="1" type="ORF">AS888_08010</name>
</gene>
<dbReference type="EMBL" id="LNNH01000039">
    <property type="protein sequence ID" value="KWW15468.1"/>
    <property type="molecule type" value="Genomic_DNA"/>
</dbReference>
<keyword evidence="1" id="KW-0808">Transferase</keyword>
<dbReference type="AlphaFoldDB" id="A0A120GNE3"/>
<dbReference type="RefSeq" id="WP_061143556.1">
    <property type="nucleotide sequence ID" value="NZ_LNNH01000039.1"/>
</dbReference>
<evidence type="ECO:0000313" key="1">
    <source>
        <dbReference type="EMBL" id="KWW15468.1"/>
    </source>
</evidence>